<dbReference type="Gene3D" id="3.90.105.10">
    <property type="entry name" value="Molybdopterin biosynthesis moea protein, domain 2"/>
    <property type="match status" value="1"/>
</dbReference>
<keyword evidence="6" id="KW-0808">Transferase</keyword>
<evidence type="ECO:0000256" key="1">
    <source>
        <dbReference type="ARBA" id="ARBA00002901"/>
    </source>
</evidence>
<name>A0ABS0N4H2_9SPHN</name>
<dbReference type="Gene3D" id="3.40.980.10">
    <property type="entry name" value="MoaB/Mog-like domain"/>
    <property type="match status" value="1"/>
</dbReference>
<keyword evidence="6" id="KW-0460">Magnesium</keyword>
<dbReference type="Gene3D" id="2.170.190.11">
    <property type="entry name" value="Molybdopterin biosynthesis moea protein, domain 3"/>
    <property type="match status" value="1"/>
</dbReference>
<dbReference type="Gene3D" id="2.40.340.10">
    <property type="entry name" value="MoeA, C-terminal, domain IV"/>
    <property type="match status" value="1"/>
</dbReference>
<dbReference type="Proteomes" id="UP000602442">
    <property type="component" value="Unassembled WGS sequence"/>
</dbReference>
<dbReference type="InterPro" id="IPR008284">
    <property type="entry name" value="MoCF_biosynth_CS"/>
</dbReference>
<evidence type="ECO:0000259" key="7">
    <source>
        <dbReference type="SMART" id="SM00852"/>
    </source>
</evidence>
<proteinExistence type="inferred from homology"/>
<dbReference type="Pfam" id="PF00994">
    <property type="entry name" value="MoCF_biosynth"/>
    <property type="match status" value="1"/>
</dbReference>
<dbReference type="SUPFAM" id="SSF63867">
    <property type="entry name" value="MoeA C-terminal domain-like"/>
    <property type="match status" value="1"/>
</dbReference>
<keyword evidence="6" id="KW-0479">Metal-binding</keyword>
<evidence type="ECO:0000313" key="8">
    <source>
        <dbReference type="EMBL" id="MBH5322707.1"/>
    </source>
</evidence>
<gene>
    <name evidence="8" type="ORF">I5L03_08925</name>
</gene>
<keyword evidence="6" id="KW-0500">Molybdenum</keyword>
<dbReference type="CDD" id="cd00887">
    <property type="entry name" value="MoeA"/>
    <property type="match status" value="1"/>
</dbReference>
<comment type="pathway">
    <text evidence="2 6">Cofactor biosynthesis; molybdopterin biosynthesis.</text>
</comment>
<feature type="domain" description="MoaB/Mog" evidence="7">
    <location>
        <begin position="178"/>
        <end position="315"/>
    </location>
</feature>
<dbReference type="SUPFAM" id="SSF53218">
    <property type="entry name" value="Molybdenum cofactor biosynthesis proteins"/>
    <property type="match status" value="1"/>
</dbReference>
<evidence type="ECO:0000256" key="6">
    <source>
        <dbReference type="RuleBase" id="RU365090"/>
    </source>
</evidence>
<dbReference type="Pfam" id="PF03453">
    <property type="entry name" value="MoeA_N"/>
    <property type="match status" value="1"/>
</dbReference>
<dbReference type="EMBL" id="JAEANY010000002">
    <property type="protein sequence ID" value="MBH5322707.1"/>
    <property type="molecule type" value="Genomic_DNA"/>
</dbReference>
<keyword evidence="9" id="KW-1185">Reference proteome</keyword>
<dbReference type="InterPro" id="IPR005110">
    <property type="entry name" value="MoeA_linker/N"/>
</dbReference>
<sequence>MIKQPPLLYTQAQRQLVSLAEPLGSETIPVEHAAGRCLNGNLTAKRSKPTADLSSMDGYALRDDDCDGPWRVVGKSAAGHPFERPIAKGEAVRISTGALMPDGAGAVLIQENAVRDGEKLSLCGEGEPTPRYIRRKGFDFQQGDHLLGRNTWLSPAHIALALSGGHASVIVGKRPSIAILDCGDELVRCPEDASIHQLPASNGPMLAAMASPFCKEVTRIGPIADHLDDLVKAFDGASDCDVIVTSGGASVGDHDLIRPALEKWGASIDFWRVSMKPGKPMLVARKGAQIILGLPGNPVSSYITAYLFMLPLLRALAGDRQPWPVERSHPLSHALPAAGERAEFLRAEILGDRVSAFAEQDSSALVSLSRANGLIIRDGNAQPAHAGDIVSVFHLQNGGIA</sequence>
<dbReference type="PROSITE" id="PS01079">
    <property type="entry name" value="MOCF_BIOSYNTHESIS_2"/>
    <property type="match status" value="1"/>
</dbReference>
<evidence type="ECO:0000256" key="4">
    <source>
        <dbReference type="ARBA" id="ARBA00023150"/>
    </source>
</evidence>
<dbReference type="SMART" id="SM00852">
    <property type="entry name" value="MoCF_biosynth"/>
    <property type="match status" value="1"/>
</dbReference>
<comment type="similarity">
    <text evidence="3 6">Belongs to the MoeA family.</text>
</comment>
<evidence type="ECO:0000256" key="2">
    <source>
        <dbReference type="ARBA" id="ARBA00005046"/>
    </source>
</evidence>
<dbReference type="SUPFAM" id="SSF63882">
    <property type="entry name" value="MoeA N-terminal region -like"/>
    <property type="match status" value="1"/>
</dbReference>
<dbReference type="InterPro" id="IPR005111">
    <property type="entry name" value="MoeA_C_domain_IV"/>
</dbReference>
<comment type="catalytic activity">
    <reaction evidence="5">
        <text>adenylyl-molybdopterin + molybdate = Mo-molybdopterin + AMP + H(+)</text>
        <dbReference type="Rhea" id="RHEA:35047"/>
        <dbReference type="ChEBI" id="CHEBI:15378"/>
        <dbReference type="ChEBI" id="CHEBI:36264"/>
        <dbReference type="ChEBI" id="CHEBI:62727"/>
        <dbReference type="ChEBI" id="CHEBI:71302"/>
        <dbReference type="ChEBI" id="CHEBI:456215"/>
        <dbReference type="EC" id="2.10.1.1"/>
    </reaction>
</comment>
<evidence type="ECO:0000313" key="9">
    <source>
        <dbReference type="Proteomes" id="UP000602442"/>
    </source>
</evidence>
<organism evidence="8 9">
    <name type="scientific">Aurantiacibacter sediminis</name>
    <dbReference type="NCBI Taxonomy" id="2793064"/>
    <lineage>
        <taxon>Bacteria</taxon>
        <taxon>Pseudomonadati</taxon>
        <taxon>Pseudomonadota</taxon>
        <taxon>Alphaproteobacteria</taxon>
        <taxon>Sphingomonadales</taxon>
        <taxon>Erythrobacteraceae</taxon>
        <taxon>Aurantiacibacter</taxon>
    </lineage>
</organism>
<dbReference type="Pfam" id="PF03454">
    <property type="entry name" value="MoeA_C"/>
    <property type="match status" value="1"/>
</dbReference>
<dbReference type="PANTHER" id="PTHR10192:SF5">
    <property type="entry name" value="GEPHYRIN"/>
    <property type="match status" value="1"/>
</dbReference>
<comment type="caution">
    <text evidence="8">The sequence shown here is derived from an EMBL/GenBank/DDBJ whole genome shotgun (WGS) entry which is preliminary data.</text>
</comment>
<evidence type="ECO:0000256" key="3">
    <source>
        <dbReference type="ARBA" id="ARBA00010763"/>
    </source>
</evidence>
<dbReference type="RefSeq" id="WP_197921388.1">
    <property type="nucleotide sequence ID" value="NZ_CAWPTA010000007.1"/>
</dbReference>
<dbReference type="InterPro" id="IPR001453">
    <property type="entry name" value="MoaB/Mog_dom"/>
</dbReference>
<dbReference type="InterPro" id="IPR036135">
    <property type="entry name" value="MoeA_linker/N_sf"/>
</dbReference>
<protein>
    <recommendedName>
        <fullName evidence="6">Molybdopterin molybdenumtransferase</fullName>
        <ecNumber evidence="6">2.10.1.1</ecNumber>
    </recommendedName>
</protein>
<dbReference type="EC" id="2.10.1.1" evidence="6"/>
<dbReference type="InterPro" id="IPR036688">
    <property type="entry name" value="MoeA_C_domain_IV_sf"/>
</dbReference>
<comment type="cofactor">
    <cofactor evidence="6">
        <name>Mg(2+)</name>
        <dbReference type="ChEBI" id="CHEBI:18420"/>
    </cofactor>
</comment>
<dbReference type="InterPro" id="IPR038987">
    <property type="entry name" value="MoeA-like"/>
</dbReference>
<accession>A0ABS0N4H2</accession>
<comment type="function">
    <text evidence="1 6">Catalyzes the insertion of molybdate into adenylated molybdopterin with the concomitant release of AMP.</text>
</comment>
<reference evidence="8 9" key="1">
    <citation type="submission" date="2020-11" db="EMBL/GenBank/DDBJ databases">
        <title>Erythrobacter sediminis sp. nov., a marine bacterium from a tidal flat of Garorim Bay.</title>
        <authorList>
            <person name="Kim D."/>
            <person name="Yoo Y."/>
            <person name="Kim J.-J."/>
        </authorList>
    </citation>
    <scope>NUCLEOTIDE SEQUENCE [LARGE SCALE GENOMIC DNA]</scope>
    <source>
        <strain evidence="8 9">JGD-13</strain>
    </source>
</reference>
<dbReference type="PANTHER" id="PTHR10192">
    <property type="entry name" value="MOLYBDOPTERIN BIOSYNTHESIS PROTEIN"/>
    <property type="match status" value="1"/>
</dbReference>
<keyword evidence="4 6" id="KW-0501">Molybdenum cofactor biosynthesis</keyword>
<dbReference type="InterPro" id="IPR036425">
    <property type="entry name" value="MoaB/Mog-like_dom_sf"/>
</dbReference>
<evidence type="ECO:0000256" key="5">
    <source>
        <dbReference type="ARBA" id="ARBA00047317"/>
    </source>
</evidence>